<dbReference type="eggNOG" id="ENOG502RN52">
    <property type="taxonomic scope" value="Eukaryota"/>
</dbReference>
<sequence>EPDNMQDLKHYVHFLAKSTRGRLDKEHHLPSPNTLRIKLRQFYNGYERMNNMEIPNAIKRSMAPFIKGELQELYGLPKGKDGVREQKFFTIESYVQMQSFHWSEDFHDYVHEGMRADYTNLLNLHCFTSARLQEVCQAVHEDLQLILAWKDGKPEYRLKFERNFCKRIDVNQ</sequence>
<dbReference type="GeneID" id="25794605"/>
<dbReference type="VEuPathDB" id="FungiDB:TRIVIDRAFT_47098"/>
<reference evidence="1 2" key="1">
    <citation type="journal article" date="2011" name="Genome Biol.">
        <title>Comparative genome sequence analysis underscores mycoparasitism as the ancestral life style of Trichoderma.</title>
        <authorList>
            <person name="Kubicek C.P."/>
            <person name="Herrera-Estrella A."/>
            <person name="Seidl-Seiboth V."/>
            <person name="Martinez D.A."/>
            <person name="Druzhinina I.S."/>
            <person name="Thon M."/>
            <person name="Zeilinger S."/>
            <person name="Casas-Flores S."/>
            <person name="Horwitz B.A."/>
            <person name="Mukherjee P.K."/>
            <person name="Mukherjee M."/>
            <person name="Kredics L."/>
            <person name="Alcaraz L.D."/>
            <person name="Aerts A."/>
            <person name="Antal Z."/>
            <person name="Atanasova L."/>
            <person name="Cervantes-Badillo M.G."/>
            <person name="Challacombe J."/>
            <person name="Chertkov O."/>
            <person name="McCluskey K."/>
            <person name="Coulpier F."/>
            <person name="Deshpande N."/>
            <person name="von Doehren H."/>
            <person name="Ebbole D.J."/>
            <person name="Esquivel-Naranjo E.U."/>
            <person name="Fekete E."/>
            <person name="Flipphi M."/>
            <person name="Glaser F."/>
            <person name="Gomez-Rodriguez E.Y."/>
            <person name="Gruber S."/>
            <person name="Han C."/>
            <person name="Henrissat B."/>
            <person name="Hermosa R."/>
            <person name="Hernandez-Onate M."/>
            <person name="Karaffa L."/>
            <person name="Kosti I."/>
            <person name="Le Crom S."/>
            <person name="Lindquist E."/>
            <person name="Lucas S."/>
            <person name="Luebeck M."/>
            <person name="Luebeck P.S."/>
            <person name="Margeot A."/>
            <person name="Metz B."/>
            <person name="Misra M."/>
            <person name="Nevalainen H."/>
            <person name="Omann M."/>
            <person name="Packer N."/>
            <person name="Perrone G."/>
            <person name="Uresti-Rivera E.E."/>
            <person name="Salamov A."/>
            <person name="Schmoll M."/>
            <person name="Seiboth B."/>
            <person name="Shapiro H."/>
            <person name="Sukno S."/>
            <person name="Tamayo-Ramos J.A."/>
            <person name="Tisch D."/>
            <person name="Wiest A."/>
            <person name="Wilkinson H.H."/>
            <person name="Zhang M."/>
            <person name="Coutinho P.M."/>
            <person name="Kenerley C.M."/>
            <person name="Monte E."/>
            <person name="Baker S.E."/>
            <person name="Grigoriev I.V."/>
        </authorList>
    </citation>
    <scope>NUCLEOTIDE SEQUENCE [LARGE SCALE GENOMIC DNA]</scope>
    <source>
        <strain evidence="2">Gv29-8 / FGSC 10586</strain>
    </source>
</reference>
<comment type="caution">
    <text evidence="1">The sequence shown here is derived from an EMBL/GenBank/DDBJ whole genome shotgun (WGS) entry which is preliminary data.</text>
</comment>
<dbReference type="HOGENOM" id="CLU_133012_0_0_1"/>
<dbReference type="OMA" id="AWERYHE"/>
<dbReference type="STRING" id="413071.G9N0L2"/>
<name>G9N0L2_HYPVG</name>
<dbReference type="Proteomes" id="UP000007115">
    <property type="component" value="Unassembled WGS sequence"/>
</dbReference>
<dbReference type="InParanoid" id="G9N0L2"/>
<feature type="non-terminal residue" evidence="1">
    <location>
        <position position="1"/>
    </location>
</feature>
<protein>
    <submittedName>
        <fullName evidence="1">Uncharacterized protein</fullName>
    </submittedName>
</protein>
<keyword evidence="2" id="KW-1185">Reference proteome</keyword>
<gene>
    <name evidence="1" type="ORF">TRIVIDRAFT_47098</name>
</gene>
<evidence type="ECO:0000313" key="1">
    <source>
        <dbReference type="EMBL" id="EHK19894.1"/>
    </source>
</evidence>
<dbReference type="EMBL" id="ABDF02000082">
    <property type="protein sequence ID" value="EHK19894.1"/>
    <property type="molecule type" value="Genomic_DNA"/>
</dbReference>
<proteinExistence type="predicted"/>
<dbReference type="AlphaFoldDB" id="G9N0L2"/>
<evidence type="ECO:0000313" key="2">
    <source>
        <dbReference type="Proteomes" id="UP000007115"/>
    </source>
</evidence>
<organism evidence="1 2">
    <name type="scientific">Hypocrea virens (strain Gv29-8 / FGSC 10586)</name>
    <name type="common">Gliocladium virens</name>
    <name type="synonym">Trichoderma virens</name>
    <dbReference type="NCBI Taxonomy" id="413071"/>
    <lineage>
        <taxon>Eukaryota</taxon>
        <taxon>Fungi</taxon>
        <taxon>Dikarya</taxon>
        <taxon>Ascomycota</taxon>
        <taxon>Pezizomycotina</taxon>
        <taxon>Sordariomycetes</taxon>
        <taxon>Hypocreomycetidae</taxon>
        <taxon>Hypocreales</taxon>
        <taxon>Hypocreaceae</taxon>
        <taxon>Trichoderma</taxon>
    </lineage>
</organism>
<dbReference type="PANTHER" id="PTHR37535:SF3">
    <property type="entry name" value="FLUG DOMAIN-CONTAINING PROTEIN"/>
    <property type="match status" value="1"/>
</dbReference>
<dbReference type="OrthoDB" id="4357582at2759"/>
<accession>G9N0L2</accession>
<dbReference type="RefSeq" id="XP_013954089.1">
    <property type="nucleotide sequence ID" value="XM_014098614.1"/>
</dbReference>
<dbReference type="PANTHER" id="PTHR37535">
    <property type="entry name" value="FLUG DOMAIN PROTEIN"/>
    <property type="match status" value="1"/>
</dbReference>